<protein>
    <recommendedName>
        <fullName evidence="5">Putative pre-16S rRNA nuclease</fullName>
        <ecNumber evidence="5">3.1.-.-</ecNumber>
    </recommendedName>
</protein>
<dbReference type="Gene3D" id="3.30.420.140">
    <property type="entry name" value="YqgF/RNase H-like domain"/>
    <property type="match status" value="1"/>
</dbReference>
<evidence type="ECO:0000256" key="4">
    <source>
        <dbReference type="ARBA" id="ARBA00022801"/>
    </source>
</evidence>
<accession>A0A6N8F8T9</accession>
<dbReference type="GO" id="GO:0005829">
    <property type="term" value="C:cytosol"/>
    <property type="evidence" value="ECO:0007669"/>
    <property type="project" value="TreeGrafter"/>
</dbReference>
<evidence type="ECO:0000256" key="5">
    <source>
        <dbReference type="HAMAP-Rule" id="MF_00651"/>
    </source>
</evidence>
<organism evidence="7 8">
    <name type="scientific">Psychrosphaera haliotis</name>
    <dbReference type="NCBI Taxonomy" id="555083"/>
    <lineage>
        <taxon>Bacteria</taxon>
        <taxon>Pseudomonadati</taxon>
        <taxon>Pseudomonadota</taxon>
        <taxon>Gammaproteobacteria</taxon>
        <taxon>Alteromonadales</taxon>
        <taxon>Pseudoalteromonadaceae</taxon>
        <taxon>Psychrosphaera</taxon>
    </lineage>
</organism>
<keyword evidence="1 5" id="KW-0963">Cytoplasm</keyword>
<dbReference type="SUPFAM" id="SSF53098">
    <property type="entry name" value="Ribonuclease H-like"/>
    <property type="match status" value="1"/>
</dbReference>
<dbReference type="CDD" id="cd16964">
    <property type="entry name" value="YqgF"/>
    <property type="match status" value="1"/>
</dbReference>
<feature type="domain" description="YqgF/RNase H-like" evidence="6">
    <location>
        <begin position="8"/>
        <end position="108"/>
    </location>
</feature>
<dbReference type="EMBL" id="WOCD01000001">
    <property type="protein sequence ID" value="MUH71320.1"/>
    <property type="molecule type" value="Genomic_DNA"/>
</dbReference>
<comment type="subcellular location">
    <subcellularLocation>
        <location evidence="5">Cytoplasm</location>
    </subcellularLocation>
</comment>
<evidence type="ECO:0000256" key="2">
    <source>
        <dbReference type="ARBA" id="ARBA00022517"/>
    </source>
</evidence>
<dbReference type="InterPro" id="IPR006641">
    <property type="entry name" value="YqgF/RNaseH-like_dom"/>
</dbReference>
<dbReference type="HAMAP" id="MF_00651">
    <property type="entry name" value="Nuclease_YqgF"/>
    <property type="match status" value="1"/>
</dbReference>
<dbReference type="Pfam" id="PF03652">
    <property type="entry name" value="RuvX"/>
    <property type="match status" value="1"/>
</dbReference>
<keyword evidence="8" id="KW-1185">Reference proteome</keyword>
<dbReference type="NCBIfam" id="TIGR00250">
    <property type="entry name" value="RNAse_H_YqgF"/>
    <property type="match status" value="1"/>
</dbReference>
<dbReference type="InterPro" id="IPR005227">
    <property type="entry name" value="YqgF"/>
</dbReference>
<dbReference type="PANTHER" id="PTHR33317:SF4">
    <property type="entry name" value="POLYNUCLEOTIDYL TRANSFERASE, RIBONUCLEASE H-LIKE SUPERFAMILY PROTEIN"/>
    <property type="match status" value="1"/>
</dbReference>
<comment type="similarity">
    <text evidence="5">Belongs to the YqgF HJR family.</text>
</comment>
<evidence type="ECO:0000313" key="8">
    <source>
        <dbReference type="Proteomes" id="UP000439994"/>
    </source>
</evidence>
<gene>
    <name evidence="7" type="primary">ruvX</name>
    <name evidence="7" type="ORF">GNP35_01710</name>
</gene>
<sequence length="143" mass="15531">MTESTSPKTVMGIDFGTGSIGFAIGQSLTGTASPIKALKAKEGIPNWDDVGRLLTEWQPDLVVVGLPLNMDGTEQLVTQKAKKFANRVHGRFGVQVHMHDERLSTTDAKASLFESGGYRNLKKGNIDAQSAVVILESYFESLY</sequence>
<comment type="function">
    <text evidence="5">Could be a nuclease involved in processing of the 5'-end of pre-16S rRNA.</text>
</comment>
<evidence type="ECO:0000256" key="3">
    <source>
        <dbReference type="ARBA" id="ARBA00022722"/>
    </source>
</evidence>
<dbReference type="OrthoDB" id="9796140at2"/>
<dbReference type="GO" id="GO:0004518">
    <property type="term" value="F:nuclease activity"/>
    <property type="evidence" value="ECO:0007669"/>
    <property type="project" value="UniProtKB-KW"/>
</dbReference>
<dbReference type="Proteomes" id="UP000439994">
    <property type="component" value="Unassembled WGS sequence"/>
</dbReference>
<proteinExistence type="inferred from homology"/>
<evidence type="ECO:0000259" key="6">
    <source>
        <dbReference type="SMART" id="SM00732"/>
    </source>
</evidence>
<reference evidence="7 8" key="1">
    <citation type="submission" date="2019-11" db="EMBL/GenBank/DDBJ databases">
        <title>P. haliotis isolates from Z. marina roots.</title>
        <authorList>
            <person name="Cohen M."/>
            <person name="Jospin G."/>
            <person name="Eisen J.A."/>
            <person name="Coil D.A."/>
        </authorList>
    </citation>
    <scope>NUCLEOTIDE SEQUENCE [LARGE SCALE GENOMIC DNA]</scope>
    <source>
        <strain evidence="7 8">UCD-MCMsp1aY</strain>
    </source>
</reference>
<dbReference type="PANTHER" id="PTHR33317">
    <property type="entry name" value="POLYNUCLEOTIDYL TRANSFERASE, RIBONUCLEASE H-LIKE SUPERFAMILY PROTEIN"/>
    <property type="match status" value="1"/>
</dbReference>
<keyword evidence="4 5" id="KW-0378">Hydrolase</keyword>
<dbReference type="InterPro" id="IPR012337">
    <property type="entry name" value="RNaseH-like_sf"/>
</dbReference>
<keyword evidence="3 5" id="KW-0540">Nuclease</keyword>
<evidence type="ECO:0000256" key="1">
    <source>
        <dbReference type="ARBA" id="ARBA00022490"/>
    </source>
</evidence>
<dbReference type="FunFam" id="3.30.420.140:FF:000002">
    <property type="entry name" value="Putative pre-16S rRNA nuclease"/>
    <property type="match status" value="1"/>
</dbReference>
<name>A0A6N8F8T9_9GAMM</name>
<dbReference type="GO" id="GO:0016788">
    <property type="term" value="F:hydrolase activity, acting on ester bonds"/>
    <property type="evidence" value="ECO:0007669"/>
    <property type="project" value="UniProtKB-UniRule"/>
</dbReference>
<dbReference type="SMART" id="SM00732">
    <property type="entry name" value="YqgFc"/>
    <property type="match status" value="1"/>
</dbReference>
<dbReference type="InterPro" id="IPR037027">
    <property type="entry name" value="YqgF/RNaseH-like_dom_sf"/>
</dbReference>
<comment type="caution">
    <text evidence="7">The sequence shown here is derived from an EMBL/GenBank/DDBJ whole genome shotgun (WGS) entry which is preliminary data.</text>
</comment>
<dbReference type="RefSeq" id="WP_155693947.1">
    <property type="nucleotide sequence ID" value="NZ_WOCD01000001.1"/>
</dbReference>
<dbReference type="AlphaFoldDB" id="A0A6N8F8T9"/>
<evidence type="ECO:0000313" key="7">
    <source>
        <dbReference type="EMBL" id="MUH71320.1"/>
    </source>
</evidence>
<dbReference type="GO" id="GO:0000967">
    <property type="term" value="P:rRNA 5'-end processing"/>
    <property type="evidence" value="ECO:0007669"/>
    <property type="project" value="UniProtKB-UniRule"/>
</dbReference>
<dbReference type="EC" id="3.1.-.-" evidence="5"/>
<keyword evidence="2 5" id="KW-0690">Ribosome biogenesis</keyword>